<evidence type="ECO:0000313" key="2">
    <source>
        <dbReference type="Proteomes" id="UP000078046"/>
    </source>
</evidence>
<gene>
    <name evidence="1" type="ORF">A3Q56_06634</name>
</gene>
<dbReference type="AlphaFoldDB" id="A0A177AUZ6"/>
<accession>A0A177AUZ6</accession>
<sequence>MEHIDQPKQLFDERGCMTKSASEWIEYYDIYISLLNKKLYDCQQINLIKYLMGQRARLRLKRGHVHDSIVLIKKAIQSWDKRNATLERIKFDKIQRNFNEQIDVFIDRLDLQAGRCEFKNKYERIRDAIVLNCKH</sequence>
<dbReference type="Proteomes" id="UP000078046">
    <property type="component" value="Unassembled WGS sequence"/>
</dbReference>
<organism evidence="1 2">
    <name type="scientific">Intoshia linei</name>
    <dbReference type="NCBI Taxonomy" id="1819745"/>
    <lineage>
        <taxon>Eukaryota</taxon>
        <taxon>Metazoa</taxon>
        <taxon>Spiralia</taxon>
        <taxon>Lophotrochozoa</taxon>
        <taxon>Mesozoa</taxon>
        <taxon>Orthonectida</taxon>
        <taxon>Rhopaluridae</taxon>
        <taxon>Intoshia</taxon>
    </lineage>
</organism>
<reference evidence="1 2" key="1">
    <citation type="submission" date="2016-04" db="EMBL/GenBank/DDBJ databases">
        <title>The genome of Intoshia linei affirms orthonectids as highly simplified spiralians.</title>
        <authorList>
            <person name="Mikhailov K.V."/>
            <person name="Slusarev G.S."/>
            <person name="Nikitin M.A."/>
            <person name="Logacheva M.D."/>
            <person name="Penin A."/>
            <person name="Aleoshin V."/>
            <person name="Panchin Y.V."/>
        </authorList>
    </citation>
    <scope>NUCLEOTIDE SEQUENCE [LARGE SCALE GENOMIC DNA]</scope>
    <source>
        <strain evidence="1">Intl2013</strain>
        <tissue evidence="1">Whole animal</tissue>
    </source>
</reference>
<proteinExistence type="predicted"/>
<comment type="caution">
    <text evidence="1">The sequence shown here is derived from an EMBL/GenBank/DDBJ whole genome shotgun (WGS) entry which is preliminary data.</text>
</comment>
<name>A0A177AUZ6_9BILA</name>
<protein>
    <submittedName>
        <fullName evidence="1">Uncharacterized protein</fullName>
    </submittedName>
</protein>
<dbReference type="EMBL" id="LWCA01001201">
    <property type="protein sequence ID" value="OAF65650.1"/>
    <property type="molecule type" value="Genomic_DNA"/>
</dbReference>
<dbReference type="OrthoDB" id="7323790at2759"/>
<feature type="non-terminal residue" evidence="1">
    <location>
        <position position="135"/>
    </location>
</feature>
<keyword evidence="2" id="KW-1185">Reference proteome</keyword>
<evidence type="ECO:0000313" key="1">
    <source>
        <dbReference type="EMBL" id="OAF65650.1"/>
    </source>
</evidence>